<evidence type="ECO:0000256" key="5">
    <source>
        <dbReference type="ARBA" id="ARBA00022840"/>
    </source>
</evidence>
<keyword evidence="3" id="KW-0378">Hydrolase</keyword>
<dbReference type="Proteomes" id="UP001189429">
    <property type="component" value="Unassembled WGS sequence"/>
</dbReference>
<dbReference type="Pfam" id="PF00004">
    <property type="entry name" value="AAA"/>
    <property type="match status" value="1"/>
</dbReference>
<gene>
    <name evidence="8" type="ORF">PCOR1329_LOCUS34226</name>
</gene>
<dbReference type="InterPro" id="IPR008269">
    <property type="entry name" value="Lon_proteolytic"/>
</dbReference>
<dbReference type="InterPro" id="IPR027065">
    <property type="entry name" value="Lon_Prtase"/>
</dbReference>
<dbReference type="InterPro" id="IPR014721">
    <property type="entry name" value="Ribsml_uS5_D2-typ_fold_subgr"/>
</dbReference>
<dbReference type="Pfam" id="PF05362">
    <property type="entry name" value="Lon_C"/>
    <property type="match status" value="1"/>
</dbReference>
<feature type="domain" description="AAA+ ATPase" evidence="7">
    <location>
        <begin position="214"/>
        <end position="359"/>
    </location>
</feature>
<dbReference type="SUPFAM" id="SSF52540">
    <property type="entry name" value="P-loop containing nucleoside triphosphate hydrolases"/>
    <property type="match status" value="1"/>
</dbReference>
<evidence type="ECO:0000313" key="8">
    <source>
        <dbReference type="EMBL" id="CAK0838249.1"/>
    </source>
</evidence>
<feature type="region of interest" description="Disordered" evidence="6">
    <location>
        <begin position="53"/>
        <end position="83"/>
    </location>
</feature>
<dbReference type="Gene3D" id="1.10.8.60">
    <property type="match status" value="1"/>
</dbReference>
<evidence type="ECO:0000256" key="4">
    <source>
        <dbReference type="ARBA" id="ARBA00022825"/>
    </source>
</evidence>
<dbReference type="Pfam" id="PF22667">
    <property type="entry name" value="Lon_lid"/>
    <property type="match status" value="1"/>
</dbReference>
<protein>
    <recommendedName>
        <fullName evidence="7">AAA+ ATPase domain-containing protein</fullName>
    </recommendedName>
</protein>
<feature type="region of interest" description="Disordered" evidence="6">
    <location>
        <begin position="1"/>
        <end position="41"/>
    </location>
</feature>
<dbReference type="InterPro" id="IPR020568">
    <property type="entry name" value="Ribosomal_Su5_D2-typ_SF"/>
</dbReference>
<keyword evidence="2" id="KW-0547">Nucleotide-binding</keyword>
<dbReference type="EMBL" id="CAUYUJ010014208">
    <property type="protein sequence ID" value="CAK0838249.1"/>
    <property type="molecule type" value="Genomic_DNA"/>
</dbReference>
<evidence type="ECO:0000256" key="6">
    <source>
        <dbReference type="SAM" id="MobiDB-lite"/>
    </source>
</evidence>
<feature type="region of interest" description="Disordered" evidence="6">
    <location>
        <begin position="98"/>
        <end position="135"/>
    </location>
</feature>
<dbReference type="PANTHER" id="PTHR10046">
    <property type="entry name" value="ATP DEPENDENT LON PROTEASE FAMILY MEMBER"/>
    <property type="match status" value="1"/>
</dbReference>
<dbReference type="InterPro" id="IPR003959">
    <property type="entry name" value="ATPase_AAA_core"/>
</dbReference>
<feature type="compositionally biased region" description="Basic residues" evidence="6">
    <location>
        <begin position="55"/>
        <end position="64"/>
    </location>
</feature>
<evidence type="ECO:0000256" key="2">
    <source>
        <dbReference type="ARBA" id="ARBA00022741"/>
    </source>
</evidence>
<keyword evidence="9" id="KW-1185">Reference proteome</keyword>
<dbReference type="InterPro" id="IPR054594">
    <property type="entry name" value="Lon_lid"/>
</dbReference>
<evidence type="ECO:0000256" key="1">
    <source>
        <dbReference type="ARBA" id="ARBA00022670"/>
    </source>
</evidence>
<organism evidence="8 9">
    <name type="scientific">Prorocentrum cordatum</name>
    <dbReference type="NCBI Taxonomy" id="2364126"/>
    <lineage>
        <taxon>Eukaryota</taxon>
        <taxon>Sar</taxon>
        <taxon>Alveolata</taxon>
        <taxon>Dinophyceae</taxon>
        <taxon>Prorocentrales</taxon>
        <taxon>Prorocentraceae</taxon>
        <taxon>Prorocentrum</taxon>
    </lineage>
</organism>
<evidence type="ECO:0000256" key="3">
    <source>
        <dbReference type="ARBA" id="ARBA00022801"/>
    </source>
</evidence>
<proteinExistence type="predicted"/>
<name>A0ABN9T037_9DINO</name>
<sequence length="719" mass="75248">MLARAPGAHCDGAGAAGAAQAGGRAGDQPAQTGADPLGAGRRARSAAVAALARVHGWRGRRRRQQPGGPVVGGAAEHSGDARRAPVAWRSWRGCCRGASTPGAAPQAPRRPRAAWWTWGSAGPARPRRRPPSRTASRSCWTLRALQPSSPEWPGLCAYLETLASLPWSRSSGAGRGLGLRAARAALDEDHWGLEAVKRRILEFLAVQRLRGSASGPILCLHGPPGIGKTSLGRSVARALGRPLGRIALGGMQDEAELRGHRRTYTGSAPGAVITALQVAGVNDPVLLLDEVDKLARGGPFNAEPVLLEVLDPEQNCAFRDHYLNVPFDLSRALFLCTANDTSAMDRPLLDRLELLELPGYTAEEKVHVVRRHLLPKLLRLHALAGPAAGSGAASAAAPQEGAARLRLTPEAVDGLIAGWTREGGVRSLERVLARVCRWAALRLHGVEPGAGGAAAEEALAACGPDQSGCLTVDAPHLPLLVGPSWQPAPGCPAVGTAVALGRAAAGALPFRVEAARWGGAGRVTVTGAATGAVAESVAVAVSVVQGWYRPANGESNAPRAVREHASFDGSRDPLGELDVHVHFPNAGLLRDGPSVGLPVALALLSVLLDRPPRADAACAGEVALRGSLLPVDCVRDRVSAAHRAGIQHVVLPRGNRRHVEEDVPSQVLQATQVHYPTSIADAVDWMFLGEQVPRWDDHASSAREEPCGGVVTRIQASRL</sequence>
<feature type="compositionally biased region" description="Low complexity" evidence="6">
    <location>
        <begin position="1"/>
        <end position="30"/>
    </location>
</feature>
<dbReference type="PRINTS" id="PR00830">
    <property type="entry name" value="ENDOLAPTASE"/>
</dbReference>
<reference evidence="8" key="1">
    <citation type="submission" date="2023-10" db="EMBL/GenBank/DDBJ databases">
        <authorList>
            <person name="Chen Y."/>
            <person name="Shah S."/>
            <person name="Dougan E. K."/>
            <person name="Thang M."/>
            <person name="Chan C."/>
        </authorList>
    </citation>
    <scope>NUCLEOTIDE SEQUENCE [LARGE SCALE GENOMIC DNA]</scope>
</reference>
<accession>A0ABN9T037</accession>
<dbReference type="Gene3D" id="3.30.230.10">
    <property type="match status" value="1"/>
</dbReference>
<keyword evidence="5" id="KW-0067">ATP-binding</keyword>
<dbReference type="Gene3D" id="3.40.50.300">
    <property type="entry name" value="P-loop containing nucleotide triphosphate hydrolases"/>
    <property type="match status" value="1"/>
</dbReference>
<dbReference type="InterPro" id="IPR003593">
    <property type="entry name" value="AAA+_ATPase"/>
</dbReference>
<keyword evidence="1" id="KW-0645">Protease</keyword>
<evidence type="ECO:0000313" key="9">
    <source>
        <dbReference type="Proteomes" id="UP001189429"/>
    </source>
</evidence>
<dbReference type="SUPFAM" id="SSF54211">
    <property type="entry name" value="Ribosomal protein S5 domain 2-like"/>
    <property type="match status" value="1"/>
</dbReference>
<evidence type="ECO:0000259" key="7">
    <source>
        <dbReference type="SMART" id="SM00382"/>
    </source>
</evidence>
<keyword evidence="4" id="KW-0720">Serine protease</keyword>
<dbReference type="SMART" id="SM00382">
    <property type="entry name" value="AAA"/>
    <property type="match status" value="1"/>
</dbReference>
<dbReference type="InterPro" id="IPR027417">
    <property type="entry name" value="P-loop_NTPase"/>
</dbReference>
<comment type="caution">
    <text evidence="8">The sequence shown here is derived from an EMBL/GenBank/DDBJ whole genome shotgun (WGS) entry which is preliminary data.</text>
</comment>